<evidence type="ECO:0000313" key="2">
    <source>
        <dbReference type="EMBL" id="NEV93812.1"/>
    </source>
</evidence>
<evidence type="ECO:0008006" key="4">
    <source>
        <dbReference type="Google" id="ProtNLM"/>
    </source>
</evidence>
<accession>A0A6B3R0S6</accession>
<dbReference type="EMBL" id="JAAIKD010000003">
    <property type="protein sequence ID" value="NEV93812.1"/>
    <property type="molecule type" value="Genomic_DNA"/>
</dbReference>
<protein>
    <recommendedName>
        <fullName evidence="4">DUF4382 domain-containing protein</fullName>
    </recommendedName>
</protein>
<proteinExistence type="predicted"/>
<sequence length="332" mass="37127">MKILKPLAGLFVLVFLISCSSEDSNTDQQMLPKSNLEIKATTASSTANKTTSFAKTAVDVQVAEFLINIKNIELEFAEGFGVSDDSDGSSSENDDEKLNFDELPAEILAYLEENHPADAFCQGELEEETDDDDPYTYEIELQSGTEIYFRADFSVYATETDDEGCEIDDDENTNDDRYDSEDEFELEGPFELNLNSEVTTVVEVEIPVGEYDELEFEMDRSENPMSDLYQKSILIRGTISGTAFEFFHTFSEEFEVDYEDAGQNLVITEENNNTVIFEFDLVSALNSVDLSVATDANGNGTIEISPEDNDGNNELANRIKEAIKDYTDLLDD</sequence>
<feature type="chain" id="PRO_5025531452" description="DUF4382 domain-containing protein" evidence="1">
    <location>
        <begin position="22"/>
        <end position="332"/>
    </location>
</feature>
<evidence type="ECO:0000256" key="1">
    <source>
        <dbReference type="SAM" id="SignalP"/>
    </source>
</evidence>
<dbReference type="PROSITE" id="PS51257">
    <property type="entry name" value="PROKAR_LIPOPROTEIN"/>
    <property type="match status" value="1"/>
</dbReference>
<feature type="signal peptide" evidence="1">
    <location>
        <begin position="1"/>
        <end position="21"/>
    </location>
</feature>
<keyword evidence="1" id="KW-0732">Signal</keyword>
<dbReference type="RefSeq" id="WP_164004536.1">
    <property type="nucleotide sequence ID" value="NZ_JAAIKD010000003.1"/>
</dbReference>
<keyword evidence="3" id="KW-1185">Reference proteome</keyword>
<dbReference type="Proteomes" id="UP000478505">
    <property type="component" value="Unassembled WGS sequence"/>
</dbReference>
<organism evidence="2 3">
    <name type="scientific">Psychroflexus aurantiacus</name>
    <dbReference type="NCBI Taxonomy" id="2709310"/>
    <lineage>
        <taxon>Bacteria</taxon>
        <taxon>Pseudomonadati</taxon>
        <taxon>Bacteroidota</taxon>
        <taxon>Flavobacteriia</taxon>
        <taxon>Flavobacteriales</taxon>
        <taxon>Flavobacteriaceae</taxon>
        <taxon>Psychroflexus</taxon>
    </lineage>
</organism>
<dbReference type="SUPFAM" id="SSF160574">
    <property type="entry name" value="BT0923-like"/>
    <property type="match status" value="1"/>
</dbReference>
<dbReference type="Gene3D" id="3.40.1420.30">
    <property type="match status" value="1"/>
</dbReference>
<comment type="caution">
    <text evidence="2">The sequence shown here is derived from an EMBL/GenBank/DDBJ whole genome shotgun (WGS) entry which is preliminary data.</text>
</comment>
<reference evidence="2 3" key="1">
    <citation type="submission" date="2020-02" db="EMBL/GenBank/DDBJ databases">
        <title>Flavobacteriaceae Psychroflexus bacterium YR1-1, complete genome.</title>
        <authorList>
            <person name="Li Y."/>
            <person name="Wu S."/>
        </authorList>
    </citation>
    <scope>NUCLEOTIDE SEQUENCE [LARGE SCALE GENOMIC DNA]</scope>
    <source>
        <strain evidence="2 3">YR1-1</strain>
    </source>
</reference>
<name>A0A6B3R0S6_9FLAO</name>
<dbReference type="AlphaFoldDB" id="A0A6B3R0S6"/>
<gene>
    <name evidence="2" type="ORF">G3567_06580</name>
</gene>
<evidence type="ECO:0000313" key="3">
    <source>
        <dbReference type="Proteomes" id="UP000478505"/>
    </source>
</evidence>